<reference evidence="3" key="1">
    <citation type="submission" date="2023-08" db="EMBL/GenBank/DDBJ databases">
        <authorList>
            <person name="Alioto T."/>
            <person name="Alioto T."/>
            <person name="Gomez Garrido J."/>
        </authorList>
    </citation>
    <scope>NUCLEOTIDE SEQUENCE</scope>
</reference>
<feature type="coiled-coil region" evidence="1">
    <location>
        <begin position="801"/>
        <end position="872"/>
    </location>
</feature>
<evidence type="ECO:0000256" key="1">
    <source>
        <dbReference type="SAM" id="Coils"/>
    </source>
</evidence>
<dbReference type="Pfam" id="PF14846">
    <property type="entry name" value="DUF4485"/>
    <property type="match status" value="1"/>
</dbReference>
<dbReference type="PANTHER" id="PTHR18871:SF2">
    <property type="entry name" value="CENTROSOMAL PROTEIN OF 112 KDA"/>
    <property type="match status" value="1"/>
</dbReference>
<evidence type="ECO:0000259" key="2">
    <source>
        <dbReference type="Pfam" id="PF14846"/>
    </source>
</evidence>
<evidence type="ECO:0000313" key="4">
    <source>
        <dbReference type="Proteomes" id="UP001162480"/>
    </source>
</evidence>
<dbReference type="InterPro" id="IPR027831">
    <property type="entry name" value="DUF4485"/>
</dbReference>
<proteinExistence type="predicted"/>
<gene>
    <name evidence="3" type="ORF">OCTVUL_1B031770</name>
</gene>
<name>A0AA36EY58_OCTVU</name>
<evidence type="ECO:0000313" key="3">
    <source>
        <dbReference type="EMBL" id="CAI9717604.1"/>
    </source>
</evidence>
<protein>
    <recommendedName>
        <fullName evidence="2">DUF4485 domain-containing protein</fullName>
    </recommendedName>
</protein>
<accession>A0AA36EY58</accession>
<feature type="domain" description="DUF4485" evidence="2">
    <location>
        <begin position="42"/>
        <end position="122"/>
    </location>
</feature>
<dbReference type="Proteomes" id="UP001162480">
    <property type="component" value="Chromosome 2"/>
</dbReference>
<sequence length="1040" mass="122105">MNKENKEKKKEELRYSVSCFEEYHYIDLSLIMDHHEPLHTRMDEEFEKYLTEIKPYVMNLHNKTHRNYAAVWIRKLCLPVSGIASRKNRNSHIKLLFQMLKKNILEEPFTEMPDEGKLPSLTAAQLAKFDPELFRPSVNNFIWARDKTPEWLTDELLVSSDSCSSFLSSDINGTNNGAENKNDLDYNSPSVCDFQDSQIPSGQDQKQQMLISGGSKWMAICGTNQTIYPSVCELLLVISSSAESISVGSFAPPPLAEHSSSCSYVSNTDKPITSRVEIQGGATVHWENPIDSISSATAVSRKSLIDDSQRLIQSNERYEREKQIKMVEAKFHEEKLQEQEKHDQAVTSILDRKNAEIEELKTNFNEKRSELEEILFKLENEVKSLKLEIEKTKESKDKQIEELKKEMENMYQMKKNECDQKLQTLLNDMEREKVELRRQHSQNIKNMLDETNARLEEMEEAYKKQNNGNINMIKDLEGRVQELVLEADSISKKRNVLETENKELQTTIDNQKEEIHSLKQSESKLSEKLNDLQQQHSKKVSDMEEQFRTTYANTEKKYKELNSQLSESNIEQGKCIQQLKQKLQDTESERHRQIKELENTYNADKHHLEELHDKQVQSLENELSQAQIKYLKSLQKLESVVRDKESELVELKKKFMEQSKQTEKYVEQLKKEFETDRNKLFNEMNSQIIETENKLQHSKQLLEKQTQEFTKSMEETKSKYISELSELKHKSAEENAKLIKEHDLEKEKQSKQINKQKEELQLIWKSKVEETEKLLIDQRNMFSKRVSDLEQEVRTNQEKFLQNEQNYKQELSEKELQHEAEKKKLVRQQEDEISKMHNQMEHHRNNIQKHHTEEMNKIIEKTSSELKNLEKEFTTRTQITNTTISDLQNTIYKLKDDLKRQKEGSEKMNCNLQAKHEEKIKMIRRQNTAALMALQQKYDEDYSKARNHERQLEQQISQYEEKLAEIQIHYENKIKGLMPSSVHRQFTEAINKFQCCSTSHPSTLFLKLPGCDHGSHASILSLNPHCDSGNIASRRLIMSL</sequence>
<feature type="coiled-coil region" evidence="1">
    <location>
        <begin position="301"/>
        <end position="761"/>
    </location>
</feature>
<feature type="coiled-coil region" evidence="1">
    <location>
        <begin position="931"/>
        <end position="969"/>
    </location>
</feature>
<dbReference type="PANTHER" id="PTHR18871">
    <property type="entry name" value="CENTROSOMAL PROTEIN OF 112 KDA"/>
    <property type="match status" value="1"/>
</dbReference>
<dbReference type="EMBL" id="OX597815">
    <property type="protein sequence ID" value="CAI9717604.1"/>
    <property type="molecule type" value="Genomic_DNA"/>
</dbReference>
<organism evidence="3 4">
    <name type="scientific">Octopus vulgaris</name>
    <name type="common">Common octopus</name>
    <dbReference type="NCBI Taxonomy" id="6645"/>
    <lineage>
        <taxon>Eukaryota</taxon>
        <taxon>Metazoa</taxon>
        <taxon>Spiralia</taxon>
        <taxon>Lophotrochozoa</taxon>
        <taxon>Mollusca</taxon>
        <taxon>Cephalopoda</taxon>
        <taxon>Coleoidea</taxon>
        <taxon>Octopodiformes</taxon>
        <taxon>Octopoda</taxon>
        <taxon>Incirrata</taxon>
        <taxon>Octopodidae</taxon>
        <taxon>Octopus</taxon>
    </lineage>
</organism>
<keyword evidence="1" id="KW-0175">Coiled coil</keyword>
<dbReference type="AlphaFoldDB" id="A0AA36EY58"/>
<dbReference type="InterPro" id="IPR055310">
    <property type="entry name" value="CEP112"/>
</dbReference>
<keyword evidence="4" id="KW-1185">Reference proteome</keyword>